<protein>
    <submittedName>
        <fullName evidence="1">Uncharacterized protein</fullName>
    </submittedName>
</protein>
<gene>
    <name evidence="1" type="ORF">RRF57_000037</name>
</gene>
<dbReference type="AlphaFoldDB" id="A0AAN7Z5B9"/>
<proteinExistence type="predicted"/>
<organism evidence="1 2">
    <name type="scientific">Xylaria bambusicola</name>
    <dbReference type="NCBI Taxonomy" id="326684"/>
    <lineage>
        <taxon>Eukaryota</taxon>
        <taxon>Fungi</taxon>
        <taxon>Dikarya</taxon>
        <taxon>Ascomycota</taxon>
        <taxon>Pezizomycotina</taxon>
        <taxon>Sordariomycetes</taxon>
        <taxon>Xylariomycetidae</taxon>
        <taxon>Xylariales</taxon>
        <taxon>Xylariaceae</taxon>
        <taxon>Xylaria</taxon>
    </lineage>
</organism>
<evidence type="ECO:0000313" key="2">
    <source>
        <dbReference type="Proteomes" id="UP001305414"/>
    </source>
</evidence>
<accession>A0AAN7Z5B9</accession>
<keyword evidence="2" id="KW-1185">Reference proteome</keyword>
<reference evidence="1 2" key="1">
    <citation type="submission" date="2023-10" db="EMBL/GenBank/DDBJ databases">
        <title>Draft genome sequence of Xylaria bambusicola isolate GMP-LS, the root and basal stem rot pathogen of sugarcane in Indonesia.</title>
        <authorList>
            <person name="Selvaraj P."/>
            <person name="Muralishankar V."/>
            <person name="Muruganantham S."/>
            <person name="Sp S."/>
            <person name="Haryani S."/>
            <person name="Lau K.J.X."/>
            <person name="Naqvi N.I."/>
        </authorList>
    </citation>
    <scope>NUCLEOTIDE SEQUENCE [LARGE SCALE GENOMIC DNA]</scope>
    <source>
        <strain evidence="1">GMP-LS</strain>
    </source>
</reference>
<name>A0AAN7Z5B9_9PEZI</name>
<evidence type="ECO:0000313" key="1">
    <source>
        <dbReference type="EMBL" id="KAK5624321.1"/>
    </source>
</evidence>
<dbReference type="EMBL" id="JAWHQM010000001">
    <property type="protein sequence ID" value="KAK5624321.1"/>
    <property type="molecule type" value="Genomic_DNA"/>
</dbReference>
<sequence length="95" mass="11142">MNTFKAFSSGLLKEVFLTAVVGYVPGKLPYPSQWVDLKYSGLMKRDFVQILVWAEVYVPLRLALGENCRVLWHLVLRHRRPIRKPRLFGTGVRWR</sequence>
<dbReference type="Proteomes" id="UP001305414">
    <property type="component" value="Unassembled WGS sequence"/>
</dbReference>
<comment type="caution">
    <text evidence="1">The sequence shown here is derived from an EMBL/GenBank/DDBJ whole genome shotgun (WGS) entry which is preliminary data.</text>
</comment>